<dbReference type="AlphaFoldDB" id="A0A8X8Z2T0"/>
<feature type="compositionally biased region" description="Polar residues" evidence="4">
    <location>
        <begin position="69"/>
        <end position="78"/>
    </location>
</feature>
<evidence type="ECO:0000313" key="6">
    <source>
        <dbReference type="Proteomes" id="UP000298416"/>
    </source>
</evidence>
<dbReference type="GO" id="GO:0005654">
    <property type="term" value="C:nucleoplasm"/>
    <property type="evidence" value="ECO:0007669"/>
    <property type="project" value="TreeGrafter"/>
</dbReference>
<comment type="caution">
    <text evidence="5">The sequence shown here is derived from an EMBL/GenBank/DDBJ whole genome shotgun (WGS) entry which is preliminary data.</text>
</comment>
<evidence type="ECO:0000256" key="1">
    <source>
        <dbReference type="ARBA" id="ARBA00004123"/>
    </source>
</evidence>
<dbReference type="GO" id="GO:0030690">
    <property type="term" value="C:Noc1p-Noc2p complex"/>
    <property type="evidence" value="ECO:0007669"/>
    <property type="project" value="TreeGrafter"/>
</dbReference>
<dbReference type="Pfam" id="PF03715">
    <property type="entry name" value="Noc2"/>
    <property type="match status" value="1"/>
</dbReference>
<keyword evidence="3" id="KW-0539">Nucleus</keyword>
<sequence>MHCTVAVKAYTHLGSSESENFKGKLGKKARKFAKKHLQSVLKQRRKTKALFKRKAPKNGLDDVEETVDNPASTFNGRSSEPEGAVITSLDAAFTENEADEIAVASDSDGYLSEDPSCPHYVESETGKILEDKITTVYSAQNNKIQSDIAALKKKLDRLKKKYPRNITSSMLTELFFPYSFLKSSQRVRVEDPGFSNFLESFNSGAKTIQNEDSCSDEDDSSDHKESGEDDLNKDKEKFLSNQLIAAWSQMAKGDNSQSAFISLLNAYRAACHYGVESVGHRIDTSETFCNILVFTLSNADDVFRGILQISSSNSKKETVEKLQKNSKWKNMKSLVKSFVRSTLFLLDQITDSEILTFAMTRIRASLIFFVAFPSLLQRLLKTTVHLWATGGRVLSSASFLVIRDVAAMFGSDHFDTCLSKTSISFLSRSRVTEISDIEHMQFLRDCIVELCSLDVQKSSVKAVASLSQCAKIFSLAIQTKEKEAVRKIYSWEYVNCVDMWVRFISANIRDYDLQSLLFMTVKLINGVAHIFPGPRYLPLRLKSIEWLNLLSSSSGTFIPVASLVLDILEYKVSREGRKAQIAFNIKTVLKLPKHYLKSKSFQEECFQSAFKQLAFHFSQWSYHISFPDLATIPVIRLRRILETTTVESLCRIVKLMIDQVEQNAAFVQKKREDAPFSPLDHQSADSFLQLEKSSLNAPFTQYYKVSWTRRVKGSCINLIRKGTFTHTLAALLTELKTSKTNAAKLKRKPVAADGHADAEDHPAENGTVNSKRRKRALEAQ</sequence>
<feature type="region of interest" description="Disordered" evidence="4">
    <location>
        <begin position="52"/>
        <end position="81"/>
    </location>
</feature>
<feature type="compositionally biased region" description="Basic and acidic residues" evidence="4">
    <location>
        <begin position="221"/>
        <end position="232"/>
    </location>
</feature>
<comment type="subcellular location">
    <subcellularLocation>
        <location evidence="1">Nucleus</location>
    </subcellularLocation>
</comment>
<feature type="compositionally biased region" description="Basic and acidic residues" evidence="4">
    <location>
        <begin position="754"/>
        <end position="763"/>
    </location>
</feature>
<reference evidence="5" key="2">
    <citation type="submission" date="2020-08" db="EMBL/GenBank/DDBJ databases">
        <title>Plant Genome Project.</title>
        <authorList>
            <person name="Zhang R.-G."/>
        </authorList>
    </citation>
    <scope>NUCLEOTIDE SEQUENCE</scope>
    <source>
        <strain evidence="5">Huo1</strain>
        <tissue evidence="5">Leaf</tissue>
    </source>
</reference>
<comment type="similarity">
    <text evidence="2">Belongs to the NOC2 family.</text>
</comment>
<dbReference type="GO" id="GO:0005730">
    <property type="term" value="C:nucleolus"/>
    <property type="evidence" value="ECO:0007669"/>
    <property type="project" value="TreeGrafter"/>
</dbReference>
<dbReference type="GO" id="GO:0042273">
    <property type="term" value="P:ribosomal large subunit biogenesis"/>
    <property type="evidence" value="ECO:0007669"/>
    <property type="project" value="TreeGrafter"/>
</dbReference>
<dbReference type="PANTHER" id="PTHR12687">
    <property type="entry name" value="NUCLEOLAR COMPLEX 2 AND RAD4-RELATED"/>
    <property type="match status" value="1"/>
</dbReference>
<reference evidence="5" key="1">
    <citation type="submission" date="2018-01" db="EMBL/GenBank/DDBJ databases">
        <authorList>
            <person name="Mao J.F."/>
        </authorList>
    </citation>
    <scope>NUCLEOTIDE SEQUENCE</scope>
    <source>
        <strain evidence="5">Huo1</strain>
        <tissue evidence="5">Leaf</tissue>
    </source>
</reference>
<evidence type="ECO:0000256" key="3">
    <source>
        <dbReference type="ARBA" id="ARBA00023242"/>
    </source>
</evidence>
<evidence type="ECO:0008006" key="7">
    <source>
        <dbReference type="Google" id="ProtNLM"/>
    </source>
</evidence>
<feature type="compositionally biased region" description="Basic residues" evidence="4">
    <location>
        <begin position="770"/>
        <end position="780"/>
    </location>
</feature>
<feature type="region of interest" description="Disordered" evidence="4">
    <location>
        <begin position="208"/>
        <end position="232"/>
    </location>
</feature>
<dbReference type="Proteomes" id="UP000298416">
    <property type="component" value="Unassembled WGS sequence"/>
</dbReference>
<protein>
    <recommendedName>
        <fullName evidence="7">Nucleolar complex protein 2</fullName>
    </recommendedName>
</protein>
<keyword evidence="6" id="KW-1185">Reference proteome</keyword>
<organism evidence="5">
    <name type="scientific">Salvia splendens</name>
    <name type="common">Scarlet sage</name>
    <dbReference type="NCBI Taxonomy" id="180675"/>
    <lineage>
        <taxon>Eukaryota</taxon>
        <taxon>Viridiplantae</taxon>
        <taxon>Streptophyta</taxon>
        <taxon>Embryophyta</taxon>
        <taxon>Tracheophyta</taxon>
        <taxon>Spermatophyta</taxon>
        <taxon>Magnoliopsida</taxon>
        <taxon>eudicotyledons</taxon>
        <taxon>Gunneridae</taxon>
        <taxon>Pentapetalae</taxon>
        <taxon>asterids</taxon>
        <taxon>lamiids</taxon>
        <taxon>Lamiales</taxon>
        <taxon>Lamiaceae</taxon>
        <taxon>Nepetoideae</taxon>
        <taxon>Mentheae</taxon>
        <taxon>Salviinae</taxon>
        <taxon>Salvia</taxon>
        <taxon>Salvia subgen. Calosphace</taxon>
        <taxon>core Calosphace</taxon>
    </lineage>
</organism>
<evidence type="ECO:0000256" key="4">
    <source>
        <dbReference type="SAM" id="MobiDB-lite"/>
    </source>
</evidence>
<accession>A0A8X8Z2T0</accession>
<dbReference type="EMBL" id="PNBA02000020">
    <property type="protein sequence ID" value="KAG6389741.1"/>
    <property type="molecule type" value="Genomic_DNA"/>
</dbReference>
<dbReference type="InterPro" id="IPR005343">
    <property type="entry name" value="Noc2"/>
</dbReference>
<feature type="region of interest" description="Disordered" evidence="4">
    <location>
        <begin position="743"/>
        <end position="780"/>
    </location>
</feature>
<proteinExistence type="inferred from homology"/>
<name>A0A8X8Z2T0_SALSN</name>
<dbReference type="PANTHER" id="PTHR12687:SF8">
    <property type="entry name" value="PROTEIN REBELOTE"/>
    <property type="match status" value="1"/>
</dbReference>
<evidence type="ECO:0000313" key="5">
    <source>
        <dbReference type="EMBL" id="KAG6389741.1"/>
    </source>
</evidence>
<dbReference type="GO" id="GO:0030691">
    <property type="term" value="C:Noc2p-Noc3p complex"/>
    <property type="evidence" value="ECO:0007669"/>
    <property type="project" value="TreeGrafter"/>
</dbReference>
<evidence type="ECO:0000256" key="2">
    <source>
        <dbReference type="ARBA" id="ARBA00005907"/>
    </source>
</evidence>
<gene>
    <name evidence="5" type="ORF">SASPL_151214</name>
</gene>